<organism evidence="7 8">
    <name type="scientific">Actinoplanes sichuanensis</name>
    <dbReference type="NCBI Taxonomy" id="512349"/>
    <lineage>
        <taxon>Bacteria</taxon>
        <taxon>Bacillati</taxon>
        <taxon>Actinomycetota</taxon>
        <taxon>Actinomycetes</taxon>
        <taxon>Micromonosporales</taxon>
        <taxon>Micromonosporaceae</taxon>
        <taxon>Actinoplanes</taxon>
    </lineage>
</organism>
<dbReference type="InterPro" id="IPR036388">
    <property type="entry name" value="WH-like_DNA-bd_sf"/>
</dbReference>
<evidence type="ECO:0000256" key="1">
    <source>
        <dbReference type="ARBA" id="ARBA00005820"/>
    </source>
</evidence>
<dbReference type="SUPFAM" id="SSF52540">
    <property type="entry name" value="P-loop containing nucleoside triphosphate hydrolases"/>
    <property type="match status" value="1"/>
</dbReference>
<dbReference type="InterPro" id="IPR051677">
    <property type="entry name" value="AfsR-DnrI-RedD_regulator"/>
</dbReference>
<dbReference type="SUPFAM" id="SSF48452">
    <property type="entry name" value="TPR-like"/>
    <property type="match status" value="1"/>
</dbReference>
<comment type="similarity">
    <text evidence="1">Belongs to the AfsR/DnrI/RedD regulatory family.</text>
</comment>
<dbReference type="Proteomes" id="UP001597183">
    <property type="component" value="Unassembled WGS sequence"/>
</dbReference>
<dbReference type="Gene3D" id="1.25.40.10">
    <property type="entry name" value="Tetratricopeptide repeat domain"/>
    <property type="match status" value="1"/>
</dbReference>
<dbReference type="SUPFAM" id="SSF46894">
    <property type="entry name" value="C-terminal effector domain of the bipartite response regulators"/>
    <property type="match status" value="1"/>
</dbReference>
<feature type="domain" description="OmpR/PhoB-type" evidence="6">
    <location>
        <begin position="1"/>
        <end position="102"/>
    </location>
</feature>
<dbReference type="PANTHER" id="PTHR35807">
    <property type="entry name" value="TRANSCRIPTIONAL REGULATOR REDD-RELATED"/>
    <property type="match status" value="1"/>
</dbReference>
<evidence type="ECO:0000256" key="5">
    <source>
        <dbReference type="PROSITE-ProRule" id="PRU01091"/>
    </source>
</evidence>
<proteinExistence type="inferred from homology"/>
<keyword evidence="8" id="KW-1185">Reference proteome</keyword>
<dbReference type="InterPro" id="IPR011990">
    <property type="entry name" value="TPR-like_helical_dom_sf"/>
</dbReference>
<dbReference type="InterPro" id="IPR027417">
    <property type="entry name" value="P-loop_NTPase"/>
</dbReference>
<evidence type="ECO:0000259" key="6">
    <source>
        <dbReference type="PROSITE" id="PS51755"/>
    </source>
</evidence>
<dbReference type="InterPro" id="IPR001867">
    <property type="entry name" value="OmpR/PhoB-type_DNA-bd"/>
</dbReference>
<evidence type="ECO:0000256" key="2">
    <source>
        <dbReference type="ARBA" id="ARBA00023015"/>
    </source>
</evidence>
<dbReference type="Gene3D" id="1.10.10.10">
    <property type="entry name" value="Winged helix-like DNA-binding domain superfamily/Winged helix DNA-binding domain"/>
    <property type="match status" value="1"/>
</dbReference>
<dbReference type="InterPro" id="IPR005158">
    <property type="entry name" value="BTAD"/>
</dbReference>
<dbReference type="InterPro" id="IPR041664">
    <property type="entry name" value="AAA_16"/>
</dbReference>
<evidence type="ECO:0000256" key="3">
    <source>
        <dbReference type="ARBA" id="ARBA00023125"/>
    </source>
</evidence>
<dbReference type="Pfam" id="PF03704">
    <property type="entry name" value="BTAD"/>
    <property type="match status" value="1"/>
</dbReference>
<keyword evidence="4" id="KW-0804">Transcription</keyword>
<reference evidence="8" key="1">
    <citation type="journal article" date="2019" name="Int. J. Syst. Evol. Microbiol.">
        <title>The Global Catalogue of Microorganisms (GCM) 10K type strain sequencing project: providing services to taxonomists for standard genome sequencing and annotation.</title>
        <authorList>
            <consortium name="The Broad Institute Genomics Platform"/>
            <consortium name="The Broad Institute Genome Sequencing Center for Infectious Disease"/>
            <person name="Wu L."/>
            <person name="Ma J."/>
        </authorList>
    </citation>
    <scope>NUCLEOTIDE SEQUENCE [LARGE SCALE GENOMIC DNA]</scope>
    <source>
        <strain evidence="8">CCM 7526</strain>
    </source>
</reference>
<gene>
    <name evidence="7" type="ORF">ACFQ5G_07715</name>
</gene>
<accession>A0ABW4A4R6</accession>
<evidence type="ECO:0000313" key="7">
    <source>
        <dbReference type="EMBL" id="MFD1365225.1"/>
    </source>
</evidence>
<dbReference type="PROSITE" id="PS51755">
    <property type="entry name" value="OMPR_PHOB"/>
    <property type="match status" value="1"/>
</dbReference>
<feature type="DNA-binding region" description="OmpR/PhoB-type" evidence="5">
    <location>
        <begin position="1"/>
        <end position="102"/>
    </location>
</feature>
<comment type="caution">
    <text evidence="7">The sequence shown here is derived from an EMBL/GenBank/DDBJ whole genome shotgun (WGS) entry which is preliminary data.</text>
</comment>
<protein>
    <submittedName>
        <fullName evidence="7">BTAD domain-containing putative transcriptional regulator</fullName>
    </submittedName>
</protein>
<dbReference type="PANTHER" id="PTHR35807:SF1">
    <property type="entry name" value="TRANSCRIPTIONAL REGULATOR REDD"/>
    <property type="match status" value="1"/>
</dbReference>
<dbReference type="InterPro" id="IPR016032">
    <property type="entry name" value="Sig_transdc_resp-reg_C-effctor"/>
</dbReference>
<keyword evidence="2" id="KW-0805">Transcription regulation</keyword>
<evidence type="ECO:0000313" key="8">
    <source>
        <dbReference type="Proteomes" id="UP001597183"/>
    </source>
</evidence>
<dbReference type="RefSeq" id="WP_317795461.1">
    <property type="nucleotide sequence ID" value="NZ_AP028461.1"/>
</dbReference>
<keyword evidence="3 5" id="KW-0238">DNA-binding</keyword>
<dbReference type="SMART" id="SM01043">
    <property type="entry name" value="BTAD"/>
    <property type="match status" value="1"/>
</dbReference>
<name>A0ABW4A4R6_9ACTN</name>
<dbReference type="Pfam" id="PF00486">
    <property type="entry name" value="Trans_reg_C"/>
    <property type="match status" value="1"/>
</dbReference>
<dbReference type="EMBL" id="JBHTMK010000008">
    <property type="protein sequence ID" value="MFD1365225.1"/>
    <property type="molecule type" value="Genomic_DNA"/>
</dbReference>
<sequence>MPSRALQLKVLGPVVAEYRGQAVDLGGPLQRAVLAMLLAARGTVVSADRLIEQLWHGRPPPRATTSLQTYVSNLRRLLEPDRRPRTPSTTLLTVPPGYAISVSDDDVDAWRFERLVRAARKEPPETATVLLEEALRLWRGPAYAEFADADWAQAEVGRLDELHLLAREAQLDATVRSGQGAVAVPLAEAMTREYPLREEAWRQLALALWATGRRAEALEALGAHRRVLRDELGLNPTRRLADLEVAILSERDDLRPGEPSKAVVPFAGEAEPFVGRTGELRRFHEATGAALRGGGIVLISGESGIGKSRLLGRALQDLAATGWTVLSGCCPEYEGAPPAWAWTEVLRSLEKVMPPPEPAVMAPLLGDVGAGSVPGPDIGRFPLHQAVVRWLGVAAAAGPLVVAVDDLQNADGETLTLFERAVEGLAGRPALVVGTYRPGETGSRVADTLARVARRVPVRINLPGLTSAEVGDLIAAVTGVPADDRTVEALTDRTGGNPFYVGECARLLAAEGPQSALTEVPDGVREVLRRRLARLGDRHLDVLRVAALLGGDADPDVLAEVAGVDPAPALETAFALGLLVEGTSGHPAFRHSLLRDLIYGEMPTPRRARLHAAIAAVLERERPDDHVALARHYSRALTAATAGPAMRHSMLAAAAAERVYAFDVAAELLTQAVEAAGRMPRTGDHDARIVQVLSLLVRAQIKAGAMSAARASRRRAMDHAEHAGRDDLLAEALAAWSEPTSWQSRAYGTVDLRTVTALNRLLSRGALDPRTRCRLLDTLVSELDGDLDPRAVSAAQEQLALARDIGEPELIAAGLMAVAKCTSYEHGAERRGRIADELRDLARGMGLPVYHWLAEHIAGTVRAAAADPDGLRRHAELGIAIAGQHGLAEQEAVNRATLAMLAHIRGDFAEARELYDDVYERMLAVGAIHAWTFHSTVQITLYLSEGRYAEAEPLTRAVQDATGNLENDRLALVLARQGRLDEARAVPRDLVLRDDYLQSYFGCLKGDLAVLLGERENAPMLIDRLLPLRDLLGGVTSTSMVSGPVAITLGGLYRLIGDDDRAAEEFRHAVVIARRWGSPHWEAAAQEALARLPG</sequence>
<dbReference type="CDD" id="cd15831">
    <property type="entry name" value="BTAD"/>
    <property type="match status" value="1"/>
</dbReference>
<dbReference type="SMART" id="SM00862">
    <property type="entry name" value="Trans_reg_C"/>
    <property type="match status" value="1"/>
</dbReference>
<dbReference type="Pfam" id="PF13191">
    <property type="entry name" value="AAA_16"/>
    <property type="match status" value="1"/>
</dbReference>
<evidence type="ECO:0000256" key="4">
    <source>
        <dbReference type="ARBA" id="ARBA00023163"/>
    </source>
</evidence>